<sequence>MGRCPAISARAGGYPREVTDDDRAKLLEVIGGIPIAMLTTFGPDGPRSVPMARQEVDPGAELWFITARDTAHVRAIQADPRVSVTFSAADSWAATYGRATVVDDQEKLRKLWTTFAEAWMPGGPEDPNATLLRVDVEHGEYWDTPGSRIASLISLAKTKLTGETYDADHGSVDV</sequence>
<protein>
    <submittedName>
        <fullName evidence="2">Pyridoxamine 5'-phosphate oxidase</fullName>
    </submittedName>
</protein>
<evidence type="ECO:0000259" key="1">
    <source>
        <dbReference type="Pfam" id="PF16242"/>
    </source>
</evidence>
<dbReference type="EMBL" id="WSEK01000005">
    <property type="protein sequence ID" value="MVQ51840.1"/>
    <property type="molecule type" value="Genomic_DNA"/>
</dbReference>
<dbReference type="AlphaFoldDB" id="A0A6L6XX56"/>
<evidence type="ECO:0000313" key="2">
    <source>
        <dbReference type="EMBL" id="MVQ51840.1"/>
    </source>
</evidence>
<dbReference type="InterPro" id="IPR038725">
    <property type="entry name" value="YdaG_split_barrel_FMN-bd"/>
</dbReference>
<gene>
    <name evidence="2" type="ORF">GON03_21890</name>
</gene>
<comment type="caution">
    <text evidence="2">The sequence shown here is derived from an EMBL/GenBank/DDBJ whole genome shotgun (WGS) entry which is preliminary data.</text>
</comment>
<evidence type="ECO:0000313" key="3">
    <source>
        <dbReference type="Proteomes" id="UP000473525"/>
    </source>
</evidence>
<dbReference type="PANTHER" id="PTHR34818:SF1">
    <property type="entry name" value="PROTEIN BLI-3"/>
    <property type="match status" value="1"/>
</dbReference>
<dbReference type="Proteomes" id="UP000473525">
    <property type="component" value="Unassembled WGS sequence"/>
</dbReference>
<name>A0A6L6XX56_9ACTN</name>
<organism evidence="2 3">
    <name type="scientific">Nocardioides agri</name>
    <dbReference type="NCBI Taxonomy" id="2682843"/>
    <lineage>
        <taxon>Bacteria</taxon>
        <taxon>Bacillati</taxon>
        <taxon>Actinomycetota</taxon>
        <taxon>Actinomycetes</taxon>
        <taxon>Propionibacteriales</taxon>
        <taxon>Nocardioidaceae</taxon>
        <taxon>Nocardioides</taxon>
    </lineage>
</organism>
<dbReference type="InterPro" id="IPR052917">
    <property type="entry name" value="Stress-Dev_Protein"/>
</dbReference>
<feature type="domain" description="General stress protein FMN-binding split barrel" evidence="1">
    <location>
        <begin position="21"/>
        <end position="166"/>
    </location>
</feature>
<dbReference type="SUPFAM" id="SSF50475">
    <property type="entry name" value="FMN-binding split barrel"/>
    <property type="match status" value="1"/>
</dbReference>
<proteinExistence type="predicted"/>
<dbReference type="Gene3D" id="2.30.110.10">
    <property type="entry name" value="Electron Transport, Fmn-binding Protein, Chain A"/>
    <property type="match status" value="1"/>
</dbReference>
<reference evidence="2 3" key="1">
    <citation type="submission" date="2019-12" db="EMBL/GenBank/DDBJ databases">
        <authorList>
            <person name="Huq M.A."/>
        </authorList>
    </citation>
    <scope>NUCLEOTIDE SEQUENCE [LARGE SCALE GENOMIC DNA]</scope>
    <source>
        <strain evidence="2 3">MAH-18</strain>
    </source>
</reference>
<accession>A0A6L6XX56</accession>
<keyword evidence="3" id="KW-1185">Reference proteome</keyword>
<dbReference type="InterPro" id="IPR012349">
    <property type="entry name" value="Split_barrel_FMN-bd"/>
</dbReference>
<dbReference type="PANTHER" id="PTHR34818">
    <property type="entry name" value="PROTEIN BLI-3"/>
    <property type="match status" value="1"/>
</dbReference>
<dbReference type="Pfam" id="PF16242">
    <property type="entry name" value="Pyrid_ox_like"/>
    <property type="match status" value="1"/>
</dbReference>